<organism evidence="1">
    <name type="scientific">Lotharella oceanica</name>
    <dbReference type="NCBI Taxonomy" id="641309"/>
    <lineage>
        <taxon>Eukaryota</taxon>
        <taxon>Sar</taxon>
        <taxon>Rhizaria</taxon>
        <taxon>Cercozoa</taxon>
        <taxon>Chlorarachniophyceae</taxon>
        <taxon>Lotharella</taxon>
    </lineage>
</organism>
<proteinExistence type="predicted"/>
<accession>A0A7S2XF11</accession>
<dbReference type="AlphaFoldDB" id="A0A7S2XF11"/>
<reference evidence="1" key="1">
    <citation type="submission" date="2021-01" db="EMBL/GenBank/DDBJ databases">
        <authorList>
            <person name="Corre E."/>
            <person name="Pelletier E."/>
            <person name="Niang G."/>
            <person name="Scheremetjew M."/>
            <person name="Finn R."/>
            <person name="Kale V."/>
            <person name="Holt S."/>
            <person name="Cochrane G."/>
            <person name="Meng A."/>
            <person name="Brown T."/>
            <person name="Cohen L."/>
        </authorList>
    </citation>
    <scope>NUCLEOTIDE SEQUENCE</scope>
    <source>
        <strain evidence="1">CCMP622</strain>
    </source>
</reference>
<dbReference type="EMBL" id="HBHP01028165">
    <property type="protein sequence ID" value="CAD9773428.1"/>
    <property type="molecule type" value="Transcribed_RNA"/>
</dbReference>
<evidence type="ECO:0000313" key="1">
    <source>
        <dbReference type="EMBL" id="CAD9773428.1"/>
    </source>
</evidence>
<sequence>MDSVSDRDIRALMKPPFIERVEMAVPYLTEAVCRLIYAYSQERVNMCPSEEEFEAEEGFYLDYRDDSAYQLSAYGDEKAPKRFLQSHPREYFQLLGEVMECSADICPNPPPSPPFQ</sequence>
<protein>
    <submittedName>
        <fullName evidence="1">Uncharacterized protein</fullName>
    </submittedName>
</protein>
<gene>
    <name evidence="1" type="ORF">LSP00402_LOCUS17420</name>
</gene>
<name>A0A7S2XF11_9EUKA</name>